<name>A0AC61RJ75_9BACT</name>
<organism evidence="1 2">
    <name type="scientific">Lepagella muris</name>
    <dbReference type="NCBI Taxonomy" id="3032870"/>
    <lineage>
        <taxon>Bacteria</taxon>
        <taxon>Pseudomonadati</taxon>
        <taxon>Bacteroidota</taxon>
        <taxon>Bacteroidia</taxon>
        <taxon>Bacteroidales</taxon>
        <taxon>Muribaculaceae</taxon>
        <taxon>Lepagella</taxon>
    </lineage>
</organism>
<protein>
    <submittedName>
        <fullName evidence="1">AraC family transcriptional regulator</fullName>
    </submittedName>
</protein>
<proteinExistence type="predicted"/>
<sequence>MERKSDGFDNQKVIVIPNDILKILASDKLTRLLYITDIGFYPHAAGHYRSRKDGSNQNILIYCKDGEGWYMVNGKRCTVGRNQFFVISAGTPHIYAASDTNPWSIFWMHFTGEMADLLNDMYNQTHTIPETSDSRFDARNQMFEEIFINLWRDYNIENLRYSSMVLWHFIGSLAYIPQFRLITHDDSTDVIEKAISFMKSSINKILSLEEIASHVNYSPSHFGLIFSKRTGFTPINYFHNLKIQAACRYLDFSDLKIKEIAQMLGYYDQYHFSKTFTKVMKISPSEYKSRDKG</sequence>
<dbReference type="Proteomes" id="UP000306319">
    <property type="component" value="Unassembled WGS sequence"/>
</dbReference>
<reference evidence="1" key="1">
    <citation type="submission" date="2019-04" db="EMBL/GenBank/DDBJ databases">
        <title>Microbes associate with the intestines of laboratory mice.</title>
        <authorList>
            <person name="Navarre W."/>
            <person name="Wong E."/>
            <person name="Huang K."/>
            <person name="Tropini C."/>
            <person name="Ng K."/>
            <person name="Yu B."/>
        </authorList>
    </citation>
    <scope>NUCLEOTIDE SEQUENCE</scope>
    <source>
        <strain evidence="1">NM04_E33</strain>
    </source>
</reference>
<dbReference type="EMBL" id="SRYB01000025">
    <property type="protein sequence ID" value="TGY77402.1"/>
    <property type="molecule type" value="Genomic_DNA"/>
</dbReference>
<evidence type="ECO:0000313" key="1">
    <source>
        <dbReference type="EMBL" id="TGY77402.1"/>
    </source>
</evidence>
<evidence type="ECO:0000313" key="2">
    <source>
        <dbReference type="Proteomes" id="UP000306319"/>
    </source>
</evidence>
<comment type="caution">
    <text evidence="1">The sequence shown here is derived from an EMBL/GenBank/DDBJ whole genome shotgun (WGS) entry which is preliminary data.</text>
</comment>
<gene>
    <name evidence="1" type="ORF">E5331_14550</name>
</gene>
<accession>A0AC61RJ75</accession>
<keyword evidence="2" id="KW-1185">Reference proteome</keyword>